<feature type="region of interest" description="Disordered" evidence="12">
    <location>
        <begin position="1"/>
        <end position="22"/>
    </location>
</feature>
<keyword evidence="9" id="KW-0472">Membrane</keyword>
<evidence type="ECO:0000256" key="12">
    <source>
        <dbReference type="SAM" id="MobiDB-lite"/>
    </source>
</evidence>
<dbReference type="PROSITE" id="PS50110">
    <property type="entry name" value="RESPONSE_REGULATORY"/>
    <property type="match status" value="1"/>
</dbReference>
<evidence type="ECO:0000256" key="11">
    <source>
        <dbReference type="PROSITE-ProRule" id="PRU00169"/>
    </source>
</evidence>
<dbReference type="CDD" id="cd17546">
    <property type="entry name" value="REC_hyHK_CKI1_RcsC-like"/>
    <property type="match status" value="1"/>
</dbReference>
<comment type="subcellular location">
    <subcellularLocation>
        <location evidence="1">Cell membrane</location>
        <topology evidence="1">Multi-pass membrane protein</topology>
    </subcellularLocation>
</comment>
<evidence type="ECO:0000256" key="7">
    <source>
        <dbReference type="ARBA" id="ARBA00022989"/>
    </source>
</evidence>
<evidence type="ECO:0000256" key="10">
    <source>
        <dbReference type="PROSITE-ProRule" id="PRU00110"/>
    </source>
</evidence>
<dbReference type="InterPro" id="IPR001789">
    <property type="entry name" value="Sig_transdc_resp-reg_receiver"/>
</dbReference>
<dbReference type="PROSITE" id="PS50894">
    <property type="entry name" value="HPT"/>
    <property type="match status" value="1"/>
</dbReference>
<name>A0A4R7BF60_9NEIS</name>
<protein>
    <submittedName>
        <fullName evidence="15">CheY-like chemotaxis protein</fullName>
    </submittedName>
</protein>
<evidence type="ECO:0000259" key="14">
    <source>
        <dbReference type="PROSITE" id="PS50894"/>
    </source>
</evidence>
<evidence type="ECO:0000256" key="3">
    <source>
        <dbReference type="ARBA" id="ARBA00022553"/>
    </source>
</evidence>
<evidence type="ECO:0000313" key="15">
    <source>
        <dbReference type="EMBL" id="TDR82675.1"/>
    </source>
</evidence>
<dbReference type="OrthoDB" id="5290456at2"/>
<dbReference type="GO" id="GO:0005886">
    <property type="term" value="C:plasma membrane"/>
    <property type="evidence" value="ECO:0007669"/>
    <property type="project" value="UniProtKB-SubCell"/>
</dbReference>
<accession>A0A4R7BF60</accession>
<keyword evidence="2" id="KW-1003">Cell membrane</keyword>
<dbReference type="InterPro" id="IPR036641">
    <property type="entry name" value="HPT_dom_sf"/>
</dbReference>
<evidence type="ECO:0000256" key="2">
    <source>
        <dbReference type="ARBA" id="ARBA00022475"/>
    </source>
</evidence>
<dbReference type="GO" id="GO:0004672">
    <property type="term" value="F:protein kinase activity"/>
    <property type="evidence" value="ECO:0007669"/>
    <property type="project" value="UniProtKB-ARBA"/>
</dbReference>
<dbReference type="RefSeq" id="WP_133678007.1">
    <property type="nucleotide sequence ID" value="NZ_SNZP01000001.1"/>
</dbReference>
<reference evidence="15 16" key="1">
    <citation type="submission" date="2019-03" db="EMBL/GenBank/DDBJ databases">
        <title>Genomic Encyclopedia of Type Strains, Phase III (KMG-III): the genomes of soil and plant-associated and newly described type strains.</title>
        <authorList>
            <person name="Whitman W."/>
        </authorList>
    </citation>
    <scope>NUCLEOTIDE SEQUENCE [LARGE SCALE GENOMIC DNA]</scope>
    <source>
        <strain evidence="15 16">CECT 8976</strain>
    </source>
</reference>
<dbReference type="InterPro" id="IPR008207">
    <property type="entry name" value="Sig_transdc_His_kin_Hpt_dom"/>
</dbReference>
<feature type="domain" description="Response regulatory" evidence="13">
    <location>
        <begin position="31"/>
        <end position="148"/>
    </location>
</feature>
<dbReference type="PANTHER" id="PTHR45339">
    <property type="entry name" value="HYBRID SIGNAL TRANSDUCTION HISTIDINE KINASE J"/>
    <property type="match status" value="1"/>
</dbReference>
<evidence type="ECO:0000256" key="4">
    <source>
        <dbReference type="ARBA" id="ARBA00022692"/>
    </source>
</evidence>
<dbReference type="InterPro" id="IPR011006">
    <property type="entry name" value="CheY-like_superfamily"/>
</dbReference>
<dbReference type="SMART" id="SM00448">
    <property type="entry name" value="REC"/>
    <property type="match status" value="1"/>
</dbReference>
<dbReference type="GO" id="GO:0005524">
    <property type="term" value="F:ATP binding"/>
    <property type="evidence" value="ECO:0007669"/>
    <property type="project" value="UniProtKB-KW"/>
</dbReference>
<dbReference type="Proteomes" id="UP000295611">
    <property type="component" value="Unassembled WGS sequence"/>
</dbReference>
<evidence type="ECO:0000259" key="13">
    <source>
        <dbReference type="PROSITE" id="PS50110"/>
    </source>
</evidence>
<dbReference type="Pfam" id="PF01627">
    <property type="entry name" value="Hpt"/>
    <property type="match status" value="1"/>
</dbReference>
<dbReference type="Pfam" id="PF00072">
    <property type="entry name" value="Response_reg"/>
    <property type="match status" value="1"/>
</dbReference>
<organism evidence="15 16">
    <name type="scientific">Paludibacterium purpuratum</name>
    <dbReference type="NCBI Taxonomy" id="1144873"/>
    <lineage>
        <taxon>Bacteria</taxon>
        <taxon>Pseudomonadati</taxon>
        <taxon>Pseudomonadota</taxon>
        <taxon>Betaproteobacteria</taxon>
        <taxon>Neisseriales</taxon>
        <taxon>Chromobacteriaceae</taxon>
        <taxon>Paludibacterium</taxon>
    </lineage>
</organism>
<keyword evidence="6" id="KW-0067">ATP-binding</keyword>
<proteinExistence type="predicted"/>
<feature type="domain" description="HPt" evidence="14">
    <location>
        <begin position="181"/>
        <end position="270"/>
    </location>
</feature>
<keyword evidence="16" id="KW-1185">Reference proteome</keyword>
<dbReference type="PANTHER" id="PTHR45339:SF1">
    <property type="entry name" value="HYBRID SIGNAL TRANSDUCTION HISTIDINE KINASE J"/>
    <property type="match status" value="1"/>
</dbReference>
<evidence type="ECO:0000256" key="5">
    <source>
        <dbReference type="ARBA" id="ARBA00022741"/>
    </source>
</evidence>
<evidence type="ECO:0000256" key="1">
    <source>
        <dbReference type="ARBA" id="ARBA00004651"/>
    </source>
</evidence>
<dbReference type="Gene3D" id="3.40.50.2300">
    <property type="match status" value="1"/>
</dbReference>
<dbReference type="SUPFAM" id="SSF52172">
    <property type="entry name" value="CheY-like"/>
    <property type="match status" value="1"/>
</dbReference>
<evidence type="ECO:0000256" key="6">
    <source>
        <dbReference type="ARBA" id="ARBA00022840"/>
    </source>
</evidence>
<keyword evidence="5" id="KW-0547">Nucleotide-binding</keyword>
<feature type="modified residue" description="4-aspartylphosphate" evidence="11">
    <location>
        <position position="83"/>
    </location>
</feature>
<dbReference type="EMBL" id="SNZP01000001">
    <property type="protein sequence ID" value="TDR82675.1"/>
    <property type="molecule type" value="Genomic_DNA"/>
</dbReference>
<dbReference type="GO" id="GO:0000160">
    <property type="term" value="P:phosphorelay signal transduction system"/>
    <property type="evidence" value="ECO:0007669"/>
    <property type="project" value="UniProtKB-KW"/>
</dbReference>
<dbReference type="SUPFAM" id="SSF47226">
    <property type="entry name" value="Histidine-containing phosphotransfer domain, HPT domain"/>
    <property type="match status" value="1"/>
</dbReference>
<feature type="compositionally biased region" description="Polar residues" evidence="12">
    <location>
        <begin position="1"/>
        <end position="10"/>
    </location>
</feature>
<evidence type="ECO:0000313" key="16">
    <source>
        <dbReference type="Proteomes" id="UP000295611"/>
    </source>
</evidence>
<feature type="modified residue" description="Phosphohistidine" evidence="10">
    <location>
        <position position="220"/>
    </location>
</feature>
<sequence>MTTPSSNTAPDSALPDDTRQPAPHRRLEGLTILAAEDCRVNQMVLEEMLSAEGAHVEMAENGREVVDRLRQCGADRFDLVLMDIQMPVMDGFEAARQLHALVPGLPIIGQSAYAMAEDRAKCLAAHMVDHITKPFDRDLLVLCILRHVRPGGPPLPVAATQQEPGSAVDPWGELASRYARNPAFVDQLLNVFLISNSGLPNQLRQALSRQDTRALAGLTHGLKGMAGSIAAHELQTLSQSAEQAAKLDAPELAQCIVELAARLEQTLEQIRHRITL</sequence>
<keyword evidence="3 11" id="KW-0597">Phosphoprotein</keyword>
<comment type="caution">
    <text evidence="15">The sequence shown here is derived from an EMBL/GenBank/DDBJ whole genome shotgun (WGS) entry which is preliminary data.</text>
</comment>
<evidence type="ECO:0000256" key="9">
    <source>
        <dbReference type="ARBA" id="ARBA00023136"/>
    </source>
</evidence>
<dbReference type="Gene3D" id="1.20.120.160">
    <property type="entry name" value="HPT domain"/>
    <property type="match status" value="1"/>
</dbReference>
<evidence type="ECO:0000256" key="8">
    <source>
        <dbReference type="ARBA" id="ARBA00023012"/>
    </source>
</evidence>
<gene>
    <name evidence="15" type="ORF">DFP86_10164</name>
</gene>
<keyword evidence="7" id="KW-1133">Transmembrane helix</keyword>
<dbReference type="AlphaFoldDB" id="A0A4R7BF60"/>
<keyword evidence="8" id="KW-0902">Two-component regulatory system</keyword>
<keyword evidence="4" id="KW-0812">Transmembrane</keyword>